<dbReference type="Pfam" id="PF11193">
    <property type="entry name" value="DUF2812"/>
    <property type="match status" value="1"/>
</dbReference>
<dbReference type="AlphaFoldDB" id="U2RY02"/>
<evidence type="ECO:0008006" key="4">
    <source>
        <dbReference type="Google" id="ProtNLM"/>
    </source>
</evidence>
<evidence type="ECO:0000313" key="3">
    <source>
        <dbReference type="Proteomes" id="UP000016637"/>
    </source>
</evidence>
<keyword evidence="1" id="KW-0812">Transmembrane</keyword>
<dbReference type="eggNOG" id="ENOG503050Q">
    <property type="taxonomic scope" value="Bacteria"/>
</dbReference>
<feature type="transmembrane region" description="Helical" evidence="1">
    <location>
        <begin position="104"/>
        <end position="127"/>
    </location>
</feature>
<dbReference type="PATRIC" id="fig|1321820.3.peg.802"/>
<dbReference type="InterPro" id="IPR021359">
    <property type="entry name" value="DUF2812"/>
</dbReference>
<dbReference type="HOGENOM" id="CLU_1494175_0_0_9"/>
<comment type="caution">
    <text evidence="2">The sequence shown here is derived from an EMBL/GenBank/DDBJ whole genome shotgun (WGS) entry which is preliminary data.</text>
</comment>
<protein>
    <recommendedName>
        <fullName evidence="4">DUF2812 domain-containing protein</fullName>
    </recommendedName>
</protein>
<reference evidence="2 3" key="1">
    <citation type="submission" date="2013-08" db="EMBL/GenBank/DDBJ databases">
        <authorList>
            <person name="Weinstock G."/>
            <person name="Sodergren E."/>
            <person name="Wylie T."/>
            <person name="Fulton L."/>
            <person name="Fulton R."/>
            <person name="Fronick C."/>
            <person name="O'Laughlin M."/>
            <person name="Godfrey J."/>
            <person name="Miner T."/>
            <person name="Herter B."/>
            <person name="Appelbaum E."/>
            <person name="Cordes M."/>
            <person name="Lek S."/>
            <person name="Wollam A."/>
            <person name="Pepin K.H."/>
            <person name="Palsikar V.B."/>
            <person name="Mitreva M."/>
            <person name="Wilson R.K."/>
        </authorList>
    </citation>
    <scope>NUCLEOTIDE SEQUENCE [LARGE SCALE GENOMIC DNA]</scope>
    <source>
        <strain evidence="2 3">ATCC 700627</strain>
    </source>
</reference>
<feature type="transmembrane region" description="Helical" evidence="1">
    <location>
        <begin position="133"/>
        <end position="157"/>
    </location>
</feature>
<keyword evidence="1" id="KW-0472">Membrane</keyword>
<proteinExistence type="predicted"/>
<keyword evidence="3" id="KW-1185">Reference proteome</keyword>
<accession>U2RY02</accession>
<dbReference type="EMBL" id="AWVP01000050">
    <property type="protein sequence ID" value="ERK58418.1"/>
    <property type="molecule type" value="Genomic_DNA"/>
</dbReference>
<sequence length="170" mass="20010">MFKGYDAISNKMNELSKQGYQFDNEWLFLMRMKYTEVTDNHYQFIYDKNFSQEIVKYYENAGWKLHKFKFYKFFRLAQGSAESYPIFTEQETELEIIKSRLRDFVVIMLVGIFLGIGMKLFSHFIIANSYMDILNVILAGLCGGIFGFGVGGLCIFIPKYIRLKRELNAE</sequence>
<keyword evidence="1" id="KW-1133">Transmembrane helix</keyword>
<evidence type="ECO:0000313" key="2">
    <source>
        <dbReference type="EMBL" id="ERK58418.1"/>
    </source>
</evidence>
<dbReference type="Proteomes" id="UP000016637">
    <property type="component" value="Unassembled WGS sequence"/>
</dbReference>
<organism evidence="2 3">
    <name type="scientific">Gemella bergeri ATCC 700627</name>
    <dbReference type="NCBI Taxonomy" id="1321820"/>
    <lineage>
        <taxon>Bacteria</taxon>
        <taxon>Bacillati</taxon>
        <taxon>Bacillota</taxon>
        <taxon>Bacilli</taxon>
        <taxon>Bacillales</taxon>
        <taxon>Gemellaceae</taxon>
        <taxon>Gemella</taxon>
    </lineage>
</organism>
<gene>
    <name evidence="2" type="ORF">HMPREF1983_00822</name>
</gene>
<name>U2RY02_9BACL</name>
<evidence type="ECO:0000256" key="1">
    <source>
        <dbReference type="SAM" id="Phobius"/>
    </source>
</evidence>